<dbReference type="EMBL" id="LT934425">
    <property type="protein sequence ID" value="SOH04861.1"/>
    <property type="molecule type" value="Genomic_DNA"/>
</dbReference>
<keyword evidence="2" id="KW-0328">Glycosyltransferase</keyword>
<dbReference type="Gene3D" id="3.90.550.10">
    <property type="entry name" value="Spore Coat Polysaccharide Biosynthesis Protein SpsA, Chain A"/>
    <property type="match status" value="1"/>
</dbReference>
<dbReference type="Proteomes" id="UP000501926">
    <property type="component" value="Chromosome"/>
</dbReference>
<organism evidence="1">
    <name type="scientific">Kuenenia stuttgartiensis</name>
    <dbReference type="NCBI Taxonomy" id="174633"/>
    <lineage>
        <taxon>Bacteria</taxon>
        <taxon>Pseudomonadati</taxon>
        <taxon>Planctomycetota</taxon>
        <taxon>Candidatus Brocadiia</taxon>
        <taxon>Candidatus Brocadiales</taxon>
        <taxon>Candidatus Brocadiaceae</taxon>
        <taxon>Candidatus Kuenenia</taxon>
    </lineage>
</organism>
<evidence type="ECO:0000313" key="3">
    <source>
        <dbReference type="EMBL" id="SOH04861.1"/>
    </source>
</evidence>
<gene>
    <name evidence="3" type="primary">gpgS_1</name>
    <name evidence="2" type="synonym">gpgS</name>
    <name evidence="2" type="ORF">KsCSTR_46940</name>
    <name evidence="3" type="ORF">KSMBR1_2373</name>
    <name evidence="1" type="ORF">kustc0699</name>
</gene>
<dbReference type="AlphaFoldDB" id="Q1PW43"/>
<dbReference type="OrthoDB" id="9477at2"/>
<reference evidence="3" key="3">
    <citation type="submission" date="2017-10" db="EMBL/GenBank/DDBJ databases">
        <authorList>
            <person name="Banno H."/>
            <person name="Chua N.-H."/>
        </authorList>
    </citation>
    <scope>NUCLEOTIDE SEQUENCE [LARGE SCALE GENOMIC DNA]</scope>
    <source>
        <strain evidence="3">Kuenenia_mbr1_ru-nijmegen</strain>
    </source>
</reference>
<evidence type="ECO:0000313" key="4">
    <source>
        <dbReference type="Proteomes" id="UP000221734"/>
    </source>
</evidence>
<dbReference type="EMBL" id="CT573073">
    <property type="protein sequence ID" value="CAJ71444.1"/>
    <property type="molecule type" value="Genomic_DNA"/>
</dbReference>
<protein>
    <submittedName>
        <fullName evidence="2">Glucosyl-3-phosphoglycerate synthase</fullName>
        <ecNumber evidence="2">2.4.1.266</ecNumber>
    </submittedName>
</protein>
<evidence type="ECO:0000313" key="5">
    <source>
        <dbReference type="Proteomes" id="UP000501926"/>
    </source>
</evidence>
<proteinExistence type="predicted"/>
<dbReference type="SUPFAM" id="SSF53448">
    <property type="entry name" value="Nucleotide-diphospho-sugar transferases"/>
    <property type="match status" value="1"/>
</dbReference>
<reference evidence="2 5" key="5">
    <citation type="submission" date="2020-02" db="EMBL/GenBank/DDBJ databases">
        <title>Newly sequenced genome of strain CSTR1 showed variability in Candidatus Kuenenia stuttgartiensis genomes.</title>
        <authorList>
            <person name="Ding C."/>
            <person name="Adrian L."/>
        </authorList>
    </citation>
    <scope>NUCLEOTIDE SEQUENCE [LARGE SCALE GENOMIC DNA]</scope>
    <source>
        <strain evidence="2 5">CSTR1</strain>
    </source>
</reference>
<dbReference type="Proteomes" id="UP000221734">
    <property type="component" value="Chromosome Kuenenia_stuttgartiensis_MBR1"/>
</dbReference>
<reference evidence="1" key="1">
    <citation type="journal article" date="2006" name="Nature">
        <title>Deciphering the evolution and metabolism of an anammox bacterium from a community genome.</title>
        <authorList>
            <person name="Strous M."/>
            <person name="Pelletier E."/>
            <person name="Mangenot S."/>
            <person name="Rattei T."/>
            <person name="Lehner A."/>
            <person name="Taylor M.W."/>
            <person name="Horn M."/>
            <person name="Daims H."/>
            <person name="Bartol-Mavel D."/>
            <person name="Wincker P."/>
            <person name="Barbe V."/>
            <person name="Fonknechten N."/>
            <person name="Vallenet D."/>
            <person name="Segurens B."/>
            <person name="Schenowitz-Truong C."/>
            <person name="Medigue C."/>
            <person name="Collingro A."/>
            <person name="Snel B."/>
            <person name="Dutilh B.E."/>
            <person name="OpDenCamp H.J.M."/>
            <person name="vanDerDrift C."/>
            <person name="Cirpus I."/>
            <person name="vanDePas-Schoonen K.T."/>
            <person name="Harhangi H.R."/>
            <person name="vanNiftrik L."/>
            <person name="Schmid M."/>
            <person name="Keltjens J."/>
            <person name="vanDeVossenberg J."/>
            <person name="Kartal B."/>
            <person name="Meier H."/>
            <person name="Frishman D."/>
            <person name="Huynen M.A."/>
            <person name="Mewes H."/>
            <person name="Weissenbach J."/>
            <person name="Jetten M.S.M."/>
            <person name="Wagner M."/>
            <person name="LePaslier D."/>
        </authorList>
    </citation>
    <scope>NUCLEOTIDE SEQUENCE</scope>
</reference>
<accession>Q1PW43</accession>
<keyword evidence="2" id="KW-0808">Transferase</keyword>
<dbReference type="CAZy" id="GT81">
    <property type="family name" value="Glycosyltransferase Family 81"/>
</dbReference>
<sequence length="405" mass="46101">MGDFFQNGEITTIHRFDTTTIEKIEHGIEKYAYSRPVALVLPATPVELKGTALRGIVEQIKEVKYISQVVVTLGRFNESEFAEAKRFFSVLPQETKLIWNDGENIQNLYKLLTDEKISAGIDGKGRSAWLAYGYVLATEKSKVIALHDCDITNYSRELLARLCYPVVNPNLDFEFCKGYYHRITDRMHGRVTRLFVTPFIRSLKKIIGNNDFLEYLDSFRYPLAGEFSMATDLARINRIPGDWGLEVGVLAEVYRNCSMRRICQVDLCETYEHKHQPLSDEDPTTGLTKMSIDIAKSIYKNLASMGVVFSGECFRTLRATYQRAGHEFIEKYNHDSAINGLVFDRHQEMNAVDAFVKSIGIAGEQFLNDPSGIPFIPNWNRIISAIPDFFNKLIAAVEADNTKTR</sequence>
<dbReference type="EC" id="2.4.1.266" evidence="2"/>
<dbReference type="RefSeq" id="WP_099325525.1">
    <property type="nucleotide sequence ID" value="NZ_CP049055.1"/>
</dbReference>
<evidence type="ECO:0000313" key="2">
    <source>
        <dbReference type="EMBL" id="QII14072.1"/>
    </source>
</evidence>
<reference evidence="4" key="4">
    <citation type="submission" date="2017-10" db="EMBL/GenBank/DDBJ databases">
        <authorList>
            <person name="Frank J."/>
        </authorList>
    </citation>
    <scope>NUCLEOTIDE SEQUENCE [LARGE SCALE GENOMIC DNA]</scope>
</reference>
<dbReference type="InterPro" id="IPR029044">
    <property type="entry name" value="Nucleotide-diphossugar_trans"/>
</dbReference>
<reference evidence="1" key="2">
    <citation type="submission" date="2006-01" db="EMBL/GenBank/DDBJ databases">
        <authorList>
            <person name="Genoscope"/>
        </authorList>
    </citation>
    <scope>NUCLEOTIDE SEQUENCE</scope>
</reference>
<dbReference type="GO" id="GO:0016757">
    <property type="term" value="F:glycosyltransferase activity"/>
    <property type="evidence" value="ECO:0007669"/>
    <property type="project" value="UniProtKB-KW"/>
</dbReference>
<name>Q1PW43_KUEST</name>
<keyword evidence="4" id="KW-1185">Reference proteome</keyword>
<dbReference type="KEGG" id="kst:KSMBR1_2373"/>
<dbReference type="EMBL" id="CP049055">
    <property type="protein sequence ID" value="QII14072.1"/>
    <property type="molecule type" value="Genomic_DNA"/>
</dbReference>
<evidence type="ECO:0000313" key="1">
    <source>
        <dbReference type="EMBL" id="CAJ71444.1"/>
    </source>
</evidence>